<accession>A0ABN8S3F3</accession>
<dbReference type="CDD" id="cd00024">
    <property type="entry name" value="CD_CSD"/>
    <property type="match status" value="1"/>
</dbReference>
<dbReference type="PANTHER" id="PTHR46585:SF1">
    <property type="entry name" value="CHROMO DOMAIN-CONTAINING PROTEIN"/>
    <property type="match status" value="1"/>
</dbReference>
<sequence>MNPADVNRFNAQDVWKTLFEKNLKPIKYKFNLGDQVKISKHKRIFKKGYLPSWTEETFTIAQRLPRDYSVYHLEEADGDFIQGNFYEQELQKVIETLDHLFHVKKVLKFRGKGANKEALVHWKGFPSKYYSWLPSKQLVALQQA</sequence>
<dbReference type="EMBL" id="CALNXI010002321">
    <property type="protein sequence ID" value="CAH3186247.1"/>
    <property type="molecule type" value="Genomic_DNA"/>
</dbReference>
<dbReference type="InterPro" id="IPR016197">
    <property type="entry name" value="Chromo-like_dom_sf"/>
</dbReference>
<evidence type="ECO:0000313" key="2">
    <source>
        <dbReference type="EMBL" id="CAH3186247.1"/>
    </source>
</evidence>
<dbReference type="SUPFAM" id="SSF54160">
    <property type="entry name" value="Chromo domain-like"/>
    <property type="match status" value="1"/>
</dbReference>
<dbReference type="PROSITE" id="PS50013">
    <property type="entry name" value="CHROMO_2"/>
    <property type="match status" value="1"/>
</dbReference>
<proteinExistence type="predicted"/>
<dbReference type="PANTHER" id="PTHR46585">
    <property type="entry name" value="INTEGRASE CORE DOMAIN CONTAINING PROTEIN"/>
    <property type="match status" value="1"/>
</dbReference>
<organism evidence="2 3">
    <name type="scientific">Porites evermanni</name>
    <dbReference type="NCBI Taxonomy" id="104178"/>
    <lineage>
        <taxon>Eukaryota</taxon>
        <taxon>Metazoa</taxon>
        <taxon>Cnidaria</taxon>
        <taxon>Anthozoa</taxon>
        <taxon>Hexacorallia</taxon>
        <taxon>Scleractinia</taxon>
        <taxon>Fungiina</taxon>
        <taxon>Poritidae</taxon>
        <taxon>Porites</taxon>
    </lineage>
</organism>
<dbReference type="Gene3D" id="2.40.50.40">
    <property type="match status" value="1"/>
</dbReference>
<gene>
    <name evidence="2" type="ORF">PEVE_00016761</name>
</gene>
<evidence type="ECO:0000313" key="3">
    <source>
        <dbReference type="Proteomes" id="UP001159427"/>
    </source>
</evidence>
<protein>
    <recommendedName>
        <fullName evidence="1">Chromo domain-containing protein</fullName>
    </recommendedName>
</protein>
<dbReference type="InterPro" id="IPR000953">
    <property type="entry name" value="Chromo/chromo_shadow_dom"/>
</dbReference>
<feature type="domain" description="Chromo" evidence="1">
    <location>
        <begin position="101"/>
        <end position="144"/>
    </location>
</feature>
<keyword evidence="3" id="KW-1185">Reference proteome</keyword>
<evidence type="ECO:0000259" key="1">
    <source>
        <dbReference type="PROSITE" id="PS50013"/>
    </source>
</evidence>
<comment type="caution">
    <text evidence="2">The sequence shown here is derived from an EMBL/GenBank/DDBJ whole genome shotgun (WGS) entry which is preliminary data.</text>
</comment>
<name>A0ABN8S3F3_9CNID</name>
<dbReference type="Proteomes" id="UP001159427">
    <property type="component" value="Unassembled WGS sequence"/>
</dbReference>
<reference evidence="2 3" key="1">
    <citation type="submission" date="2022-05" db="EMBL/GenBank/DDBJ databases">
        <authorList>
            <consortium name="Genoscope - CEA"/>
            <person name="William W."/>
        </authorList>
    </citation>
    <scope>NUCLEOTIDE SEQUENCE [LARGE SCALE GENOMIC DNA]</scope>
</reference>